<gene>
    <name evidence="8" type="ORF">UFOPK2656_00730</name>
    <name evidence="9" type="ORF">UFOPK3099_01563</name>
    <name evidence="10" type="ORF">UFOPK3267_00498</name>
    <name evidence="11" type="ORF">UFOPK3651_00768</name>
    <name evidence="12" type="ORF">UFOPK3931_01364</name>
    <name evidence="7" type="ORF">UFOPK4189_00728</name>
</gene>
<evidence type="ECO:0000256" key="5">
    <source>
        <dbReference type="ARBA" id="ARBA00023002"/>
    </source>
</evidence>
<evidence type="ECO:0000313" key="11">
    <source>
        <dbReference type="EMBL" id="CAB4919537.1"/>
    </source>
</evidence>
<evidence type="ECO:0000313" key="12">
    <source>
        <dbReference type="EMBL" id="CAB4989163.1"/>
    </source>
</evidence>
<dbReference type="EMBL" id="CAFAAV010000118">
    <property type="protein sequence ID" value="CAB4824091.1"/>
    <property type="molecule type" value="Genomic_DNA"/>
</dbReference>
<dbReference type="Gene3D" id="3.30.70.2740">
    <property type="match status" value="1"/>
</dbReference>
<comment type="cofactor">
    <cofactor evidence="1">
        <name>FAD</name>
        <dbReference type="ChEBI" id="CHEBI:57692"/>
    </cofactor>
</comment>
<dbReference type="GO" id="GO:0071949">
    <property type="term" value="F:FAD binding"/>
    <property type="evidence" value="ECO:0007669"/>
    <property type="project" value="InterPro"/>
</dbReference>
<dbReference type="AlphaFoldDB" id="A0A6J6A1B7"/>
<evidence type="ECO:0000313" key="8">
    <source>
        <dbReference type="EMBL" id="CAB4711912.1"/>
    </source>
</evidence>
<dbReference type="PROSITE" id="PS51387">
    <property type="entry name" value="FAD_PCMH"/>
    <property type="match status" value="1"/>
</dbReference>
<dbReference type="EMBL" id="CAESGF010000003">
    <property type="protein sequence ID" value="CAB4362941.1"/>
    <property type="molecule type" value="Genomic_DNA"/>
</dbReference>
<evidence type="ECO:0000313" key="7">
    <source>
        <dbReference type="EMBL" id="CAB4362941.1"/>
    </source>
</evidence>
<evidence type="ECO:0000256" key="1">
    <source>
        <dbReference type="ARBA" id="ARBA00001974"/>
    </source>
</evidence>
<dbReference type="InterPro" id="IPR016166">
    <property type="entry name" value="FAD-bd_PCMH"/>
</dbReference>
<name>A0A6J6A1B7_9ZZZZ</name>
<dbReference type="InterPro" id="IPR004113">
    <property type="entry name" value="FAD-bd_oxidored_4_C"/>
</dbReference>
<evidence type="ECO:0000256" key="2">
    <source>
        <dbReference type="ARBA" id="ARBA00008000"/>
    </source>
</evidence>
<dbReference type="Pfam" id="PF01565">
    <property type="entry name" value="FAD_binding_4"/>
    <property type="match status" value="1"/>
</dbReference>
<keyword evidence="5" id="KW-0560">Oxidoreductase</keyword>
<dbReference type="SUPFAM" id="SSF55103">
    <property type="entry name" value="FAD-linked oxidases, C-terminal domain"/>
    <property type="match status" value="1"/>
</dbReference>
<accession>A0A6J6A1B7</accession>
<dbReference type="InterPro" id="IPR016169">
    <property type="entry name" value="FAD-bd_PCMH_sub2"/>
</dbReference>
<evidence type="ECO:0000313" key="10">
    <source>
        <dbReference type="EMBL" id="CAB4847515.1"/>
    </source>
</evidence>
<keyword evidence="4" id="KW-0274">FAD</keyword>
<evidence type="ECO:0000256" key="3">
    <source>
        <dbReference type="ARBA" id="ARBA00022630"/>
    </source>
</evidence>
<dbReference type="PANTHER" id="PTHR43716:SF1">
    <property type="entry name" value="D-2-HYDROXYGLUTARATE DEHYDROGENASE, MITOCHONDRIAL"/>
    <property type="match status" value="1"/>
</dbReference>
<keyword evidence="3" id="KW-0285">Flavoprotein</keyword>
<dbReference type="Gene3D" id="3.30.43.10">
    <property type="entry name" value="Uridine Diphospho-n-acetylenolpyruvylglucosamine Reductase, domain 2"/>
    <property type="match status" value="1"/>
</dbReference>
<dbReference type="PANTHER" id="PTHR43716">
    <property type="entry name" value="D-2-HYDROXYGLUTARATE DEHYDROGENASE, MITOCHONDRIAL"/>
    <property type="match status" value="1"/>
</dbReference>
<proteinExistence type="inferred from homology"/>
<dbReference type="EMBL" id="CAFBMT010000003">
    <property type="protein sequence ID" value="CAB4919537.1"/>
    <property type="molecule type" value="Genomic_DNA"/>
</dbReference>
<dbReference type="InterPro" id="IPR016167">
    <property type="entry name" value="FAD-bd_PCMH_sub1"/>
</dbReference>
<evidence type="ECO:0000313" key="9">
    <source>
        <dbReference type="EMBL" id="CAB4824091.1"/>
    </source>
</evidence>
<dbReference type="FunFam" id="1.10.45.10:FF:000001">
    <property type="entry name" value="D-lactate dehydrogenase mitochondrial"/>
    <property type="match status" value="1"/>
</dbReference>
<dbReference type="InterPro" id="IPR006094">
    <property type="entry name" value="Oxid_FAD_bind_N"/>
</dbReference>
<dbReference type="EMBL" id="CAFBIY010000017">
    <property type="protein sequence ID" value="CAB4847515.1"/>
    <property type="molecule type" value="Genomic_DNA"/>
</dbReference>
<organism evidence="7">
    <name type="scientific">freshwater metagenome</name>
    <dbReference type="NCBI Taxonomy" id="449393"/>
    <lineage>
        <taxon>unclassified sequences</taxon>
        <taxon>metagenomes</taxon>
        <taxon>ecological metagenomes</taxon>
    </lineage>
</organism>
<dbReference type="Gene3D" id="3.30.465.10">
    <property type="match status" value="1"/>
</dbReference>
<dbReference type="GO" id="GO:0016491">
    <property type="term" value="F:oxidoreductase activity"/>
    <property type="evidence" value="ECO:0007669"/>
    <property type="project" value="UniProtKB-KW"/>
</dbReference>
<dbReference type="GO" id="GO:0022904">
    <property type="term" value="P:respiratory electron transport chain"/>
    <property type="evidence" value="ECO:0007669"/>
    <property type="project" value="TreeGrafter"/>
</dbReference>
<dbReference type="InterPro" id="IPR016171">
    <property type="entry name" value="Vanillyl_alc_oxidase_C-sub2"/>
</dbReference>
<dbReference type="EMBL" id="CAEZYF010000003">
    <property type="protein sequence ID" value="CAB4711912.1"/>
    <property type="molecule type" value="Genomic_DNA"/>
</dbReference>
<dbReference type="Gene3D" id="1.10.45.10">
    <property type="entry name" value="Vanillyl-alcohol Oxidase, Chain A, domain 4"/>
    <property type="match status" value="1"/>
</dbReference>
<dbReference type="InterPro" id="IPR036318">
    <property type="entry name" value="FAD-bd_PCMH-like_sf"/>
</dbReference>
<dbReference type="SUPFAM" id="SSF56176">
    <property type="entry name" value="FAD-binding/transporter-associated domain-like"/>
    <property type="match status" value="1"/>
</dbReference>
<evidence type="ECO:0000256" key="4">
    <source>
        <dbReference type="ARBA" id="ARBA00022827"/>
    </source>
</evidence>
<sequence>MSTLVAALRSVVGDDHVLTDSDLRATYETDWLRQWTGTTPCVVRPGTAEEVAGVLRACAAEGVAVVPQGGNTGLVGGSVPRRGAVLLSTQRFTELGEVDARAMQVTAGAGVTIEQLQRHARAAELDFAVDWGARATATVGGAVNTNAGGSRVVRFGTMRAQVMGLQAVLADGSVITQLGGLPKETAGPSITNLLVGSEGTLAIVTAARLKLVPWYRHTAAALVACDSLVHAVGLLPKLRQLPSLDAVEVLLPEALQAACKHLGMKPPIDPASAGAFVLVDCAAHRDPTDELAGLLSSERGILAVGAQREQLFTIRDHVTIAIGALGVPLKLDIAVPVLNLDRVVRAIRGSLRELAPNARLIVFGHLAEGNLHVNILDAGDAADALRHLVLTTAIDLGGTISAEHGIGVAKTEWLERLKGPAHVAALRAIKHALDPAGLLNPGVLLPGD</sequence>
<protein>
    <submittedName>
        <fullName evidence="7">Unannotated protein</fullName>
    </submittedName>
</protein>
<dbReference type="Gene3D" id="3.30.70.2190">
    <property type="match status" value="1"/>
</dbReference>
<dbReference type="EMBL" id="CAFBOL010000030">
    <property type="protein sequence ID" value="CAB4989163.1"/>
    <property type="molecule type" value="Genomic_DNA"/>
</dbReference>
<evidence type="ECO:0000259" key="6">
    <source>
        <dbReference type="PROSITE" id="PS51387"/>
    </source>
</evidence>
<dbReference type="InterPro" id="IPR016164">
    <property type="entry name" value="FAD-linked_Oxase-like_C"/>
</dbReference>
<comment type="similarity">
    <text evidence="2">Belongs to the FAD-binding oxidoreductase/transferase type 4 family.</text>
</comment>
<dbReference type="Pfam" id="PF02913">
    <property type="entry name" value="FAD-oxidase_C"/>
    <property type="match status" value="1"/>
</dbReference>
<feature type="domain" description="FAD-binding PCMH-type" evidence="6">
    <location>
        <begin position="35"/>
        <end position="214"/>
    </location>
</feature>
<dbReference type="InterPro" id="IPR051264">
    <property type="entry name" value="FAD-oxidored/transferase_4"/>
</dbReference>
<reference evidence="7" key="1">
    <citation type="submission" date="2020-05" db="EMBL/GenBank/DDBJ databases">
        <authorList>
            <person name="Chiriac C."/>
            <person name="Salcher M."/>
            <person name="Ghai R."/>
            <person name="Kavagutti S V."/>
        </authorList>
    </citation>
    <scope>NUCLEOTIDE SEQUENCE</scope>
</reference>